<evidence type="ECO:0008006" key="4">
    <source>
        <dbReference type="Google" id="ProtNLM"/>
    </source>
</evidence>
<feature type="transmembrane region" description="Helical" evidence="1">
    <location>
        <begin position="126"/>
        <end position="145"/>
    </location>
</feature>
<comment type="caution">
    <text evidence="2">The sequence shown here is derived from an EMBL/GenBank/DDBJ whole genome shotgun (WGS) entry which is preliminary data.</text>
</comment>
<dbReference type="EMBL" id="BAABHM010000013">
    <property type="protein sequence ID" value="GAA4708061.1"/>
    <property type="molecule type" value="Genomic_DNA"/>
</dbReference>
<feature type="transmembrane region" description="Helical" evidence="1">
    <location>
        <begin position="281"/>
        <end position="299"/>
    </location>
</feature>
<sequence>MTGLAGAVIVGGLLALGLTLLGIYFFAPARVDPVKALAALAPSRTMIPSVRVQPAPQDGVERLGTWAMRNVPDTVWLRTPVKELNLLGRSLTRFYGERIVFAAYGLAIAPLAVWVVGLFGLELPPVVSVAGAVFLAVVMFFVPNYNAIDDAKKMRTELRREVATYVEAVAFERAGGSGVRQAMEHAAAAGDHWVWARISQELTQSRTSGQSPWDALEALGDELTLPELANVAHVLRLAGEEGTAVAASLQAQRTALRAALVTDDLAAANAANERMDIPRSLLGVVFLALLMAPAVLRIFQNT</sequence>
<feature type="transmembrane region" description="Helical" evidence="1">
    <location>
        <begin position="99"/>
        <end position="120"/>
    </location>
</feature>
<evidence type="ECO:0000313" key="2">
    <source>
        <dbReference type="EMBL" id="GAA4708061.1"/>
    </source>
</evidence>
<dbReference type="PANTHER" id="PTHR35007">
    <property type="entry name" value="INTEGRAL MEMBRANE PROTEIN-RELATED"/>
    <property type="match status" value="1"/>
</dbReference>
<dbReference type="Proteomes" id="UP001500843">
    <property type="component" value="Unassembled WGS sequence"/>
</dbReference>
<reference evidence="3" key="1">
    <citation type="journal article" date="2019" name="Int. J. Syst. Evol. Microbiol.">
        <title>The Global Catalogue of Microorganisms (GCM) 10K type strain sequencing project: providing services to taxonomists for standard genome sequencing and annotation.</title>
        <authorList>
            <consortium name="The Broad Institute Genomics Platform"/>
            <consortium name="The Broad Institute Genome Sequencing Center for Infectious Disease"/>
            <person name="Wu L."/>
            <person name="Ma J."/>
        </authorList>
    </citation>
    <scope>NUCLEOTIDE SEQUENCE [LARGE SCALE GENOMIC DNA]</scope>
    <source>
        <strain evidence="3">JCM 17975</strain>
    </source>
</reference>
<keyword evidence="1" id="KW-1133">Transmembrane helix</keyword>
<organism evidence="2 3">
    <name type="scientific">Promicromonospora umidemergens</name>
    <dbReference type="NCBI Taxonomy" id="629679"/>
    <lineage>
        <taxon>Bacteria</taxon>
        <taxon>Bacillati</taxon>
        <taxon>Actinomycetota</taxon>
        <taxon>Actinomycetes</taxon>
        <taxon>Micrococcales</taxon>
        <taxon>Promicromonosporaceae</taxon>
        <taxon>Promicromonospora</taxon>
    </lineage>
</organism>
<keyword evidence="1" id="KW-0472">Membrane</keyword>
<evidence type="ECO:0000256" key="1">
    <source>
        <dbReference type="SAM" id="Phobius"/>
    </source>
</evidence>
<accession>A0ABP8XJM5</accession>
<keyword evidence="1" id="KW-0812">Transmembrane</keyword>
<dbReference type="PANTHER" id="PTHR35007:SF1">
    <property type="entry name" value="PILUS ASSEMBLY PROTEIN"/>
    <property type="match status" value="1"/>
</dbReference>
<name>A0ABP8XJM5_9MICO</name>
<protein>
    <recommendedName>
        <fullName evidence="4">Flp pilus assembly protein TadB</fullName>
    </recommendedName>
</protein>
<proteinExistence type="predicted"/>
<keyword evidence="3" id="KW-1185">Reference proteome</keyword>
<dbReference type="RefSeq" id="WP_345375458.1">
    <property type="nucleotide sequence ID" value="NZ_BAABHM010000013.1"/>
</dbReference>
<evidence type="ECO:0000313" key="3">
    <source>
        <dbReference type="Proteomes" id="UP001500843"/>
    </source>
</evidence>
<feature type="transmembrane region" description="Helical" evidence="1">
    <location>
        <begin position="6"/>
        <end position="27"/>
    </location>
</feature>
<gene>
    <name evidence="2" type="ORF">GCM10023198_33280</name>
</gene>